<reference evidence="1" key="1">
    <citation type="submission" date="2021-01" db="EMBL/GenBank/DDBJ databases">
        <authorList>
            <person name="Corre E."/>
            <person name="Pelletier E."/>
            <person name="Niang G."/>
            <person name="Scheremetjew M."/>
            <person name="Finn R."/>
            <person name="Kale V."/>
            <person name="Holt S."/>
            <person name="Cochrane G."/>
            <person name="Meng A."/>
            <person name="Brown T."/>
            <person name="Cohen L."/>
        </authorList>
    </citation>
    <scope>NUCLEOTIDE SEQUENCE</scope>
    <source>
        <strain evidence="1">CCMP1510</strain>
    </source>
</reference>
<gene>
    <name evidence="1" type="ORF">ALAG00032_LOCUS11843</name>
</gene>
<accession>A0A7S3K2Z5</accession>
<sequence>MLQLIMAMMLIDRKEACLSLETGYNPFLLKSRNTKLVPKKGTEVLRLRDASRYFSVIDNWILWKNGTYPHAAQHSQIIASLGCGSEELIKRKWDCISKKQIIVTQSTTTSHNLAAIAKDANTLLCVGGLLLKSSPRLHYLQVSSSSTYSKSLDIFPVLDYDAPGCVEMRSDRSHCELDGRLSLVRFRSDLFLYARANTNPNGGGRFVQVTKISSKHSASWSPFQLIHFAKNTKTSSTIYSEILSQPYLAAERADIYFAAVNQNPVDANTMLALLPTVIRTSTHGPKQQWRGEAAILLALSCDGIHFSPPSPILPATPLGAEINDHPADGFLLDSNSLFFFVHHGVPGTQAKLCDYKKGRLDTEQNKEIVFHGRSSNTTTAAPPPLPPSRVVRYAISLPALANWTRHARHELHLAHPHSCRVSSTT</sequence>
<dbReference type="AlphaFoldDB" id="A0A7S3K2Z5"/>
<organism evidence="1">
    <name type="scientific">Aureoumbra lagunensis</name>
    <dbReference type="NCBI Taxonomy" id="44058"/>
    <lineage>
        <taxon>Eukaryota</taxon>
        <taxon>Sar</taxon>
        <taxon>Stramenopiles</taxon>
        <taxon>Ochrophyta</taxon>
        <taxon>Pelagophyceae</taxon>
        <taxon>Pelagomonadales</taxon>
        <taxon>Aureoumbra</taxon>
    </lineage>
</organism>
<protein>
    <submittedName>
        <fullName evidence="1">Uncharacterized protein</fullName>
    </submittedName>
</protein>
<proteinExistence type="predicted"/>
<dbReference type="EMBL" id="HBIJ01017885">
    <property type="protein sequence ID" value="CAE0371062.1"/>
    <property type="molecule type" value="Transcribed_RNA"/>
</dbReference>
<evidence type="ECO:0000313" key="1">
    <source>
        <dbReference type="EMBL" id="CAE0371062.1"/>
    </source>
</evidence>
<name>A0A7S3K2Z5_9STRA</name>